<evidence type="ECO:0000313" key="7">
    <source>
        <dbReference type="Proteomes" id="UP000503251"/>
    </source>
</evidence>
<dbReference type="PROSITE" id="PS50110">
    <property type="entry name" value="RESPONSE_REGULATORY"/>
    <property type="match status" value="1"/>
</dbReference>
<sequence>MMAASAEELQGTNGPFHILVADDDVVNRSLLQRILEKRGHTVLLAEDGDMALGMAEREQPDLLVVDLSMPIMGGIEMLRAIRRGVRDIDADIPAIVLTGHDKADVYAECVECGVTAIITKPVVAQLLHDEVAAVMSGRAR</sequence>
<dbReference type="Proteomes" id="UP000434052">
    <property type="component" value="Unassembled WGS sequence"/>
</dbReference>
<feature type="domain" description="Response regulatory" evidence="3">
    <location>
        <begin position="17"/>
        <end position="135"/>
    </location>
</feature>
<evidence type="ECO:0000313" key="4">
    <source>
        <dbReference type="EMBL" id="QJT08675.1"/>
    </source>
</evidence>
<dbReference type="Proteomes" id="UP000503251">
    <property type="component" value="Chromosome"/>
</dbReference>
<dbReference type="Pfam" id="PF00072">
    <property type="entry name" value="Response_reg"/>
    <property type="match status" value="1"/>
</dbReference>
<dbReference type="GO" id="GO:0000160">
    <property type="term" value="P:phosphorelay signal transduction system"/>
    <property type="evidence" value="ECO:0007669"/>
    <property type="project" value="InterPro"/>
</dbReference>
<dbReference type="AlphaFoldDB" id="A0A6P1ZH87"/>
<evidence type="ECO:0000256" key="1">
    <source>
        <dbReference type="ARBA" id="ARBA00022553"/>
    </source>
</evidence>
<dbReference type="InterPro" id="IPR011006">
    <property type="entry name" value="CheY-like_superfamily"/>
</dbReference>
<dbReference type="PANTHER" id="PTHR44591:SF3">
    <property type="entry name" value="RESPONSE REGULATORY DOMAIN-CONTAINING PROTEIN"/>
    <property type="match status" value="1"/>
</dbReference>
<gene>
    <name evidence="5" type="ORF">DQK91_14525</name>
    <name evidence="4" type="ORF">E8L03_06935</name>
</gene>
<evidence type="ECO:0000259" key="3">
    <source>
        <dbReference type="PROSITE" id="PS50110"/>
    </source>
</evidence>
<dbReference type="SMART" id="SM00448">
    <property type="entry name" value="REC"/>
    <property type="match status" value="1"/>
</dbReference>
<organism evidence="5 6">
    <name type="scientific">Oceanidesulfovibrio marinus</name>
    <dbReference type="NCBI Taxonomy" id="370038"/>
    <lineage>
        <taxon>Bacteria</taxon>
        <taxon>Pseudomonadati</taxon>
        <taxon>Thermodesulfobacteriota</taxon>
        <taxon>Desulfovibrionia</taxon>
        <taxon>Desulfovibrionales</taxon>
        <taxon>Desulfovibrionaceae</taxon>
        <taxon>Oceanidesulfovibrio</taxon>
    </lineage>
</organism>
<dbReference type="InterPro" id="IPR001789">
    <property type="entry name" value="Sig_transdc_resp-reg_receiver"/>
</dbReference>
<name>A0A6P1ZH87_9BACT</name>
<dbReference type="Gene3D" id="3.40.50.2300">
    <property type="match status" value="1"/>
</dbReference>
<accession>A0A6P1ZH87</accession>
<evidence type="ECO:0000256" key="2">
    <source>
        <dbReference type="PROSITE-ProRule" id="PRU00169"/>
    </source>
</evidence>
<dbReference type="EMBL" id="CP039543">
    <property type="protein sequence ID" value="QJT08675.1"/>
    <property type="molecule type" value="Genomic_DNA"/>
</dbReference>
<keyword evidence="1 2" id="KW-0597">Phosphoprotein</keyword>
<reference evidence="4 7" key="2">
    <citation type="submission" date="2019-04" db="EMBL/GenBank/DDBJ databases">
        <title>Isolation and culture of sulfate reducing bacteria from the cold seep of the South China Sea.</title>
        <authorList>
            <person name="Sun C."/>
            <person name="Liu R."/>
        </authorList>
    </citation>
    <scope>NUCLEOTIDE SEQUENCE [LARGE SCALE GENOMIC DNA]</scope>
    <source>
        <strain evidence="4 7">CS1</strain>
    </source>
</reference>
<proteinExistence type="predicted"/>
<dbReference type="OrthoDB" id="9794815at2"/>
<reference evidence="5 6" key="1">
    <citation type="submission" date="2018-06" db="EMBL/GenBank/DDBJ databases">
        <title>Complete genome of Desulfovibrio marinus P48SEP.</title>
        <authorList>
            <person name="Crispim J.S."/>
            <person name="Vidigal P.M.P."/>
            <person name="Silva L.C.F."/>
            <person name="Araujo L.C."/>
            <person name="Laguardia C.N."/>
            <person name="Dias R.S."/>
            <person name="Sousa M.P."/>
            <person name="Paula S.O."/>
            <person name="Silva C."/>
        </authorList>
    </citation>
    <scope>NUCLEOTIDE SEQUENCE [LARGE SCALE GENOMIC DNA]</scope>
    <source>
        <strain evidence="5 6">P48SEP</strain>
    </source>
</reference>
<evidence type="ECO:0000313" key="5">
    <source>
        <dbReference type="EMBL" id="TVM32489.1"/>
    </source>
</evidence>
<feature type="modified residue" description="4-aspartylphosphate" evidence="2">
    <location>
        <position position="66"/>
    </location>
</feature>
<dbReference type="InterPro" id="IPR050595">
    <property type="entry name" value="Bact_response_regulator"/>
</dbReference>
<dbReference type="PANTHER" id="PTHR44591">
    <property type="entry name" value="STRESS RESPONSE REGULATOR PROTEIN 1"/>
    <property type="match status" value="1"/>
</dbReference>
<keyword evidence="7" id="KW-1185">Reference proteome</keyword>
<dbReference type="EMBL" id="QMIF01000010">
    <property type="protein sequence ID" value="TVM32489.1"/>
    <property type="molecule type" value="Genomic_DNA"/>
</dbReference>
<dbReference type="SUPFAM" id="SSF52172">
    <property type="entry name" value="CheY-like"/>
    <property type="match status" value="1"/>
</dbReference>
<protein>
    <submittedName>
        <fullName evidence="4">Response regulator</fullName>
    </submittedName>
</protein>
<evidence type="ECO:0000313" key="6">
    <source>
        <dbReference type="Proteomes" id="UP000434052"/>
    </source>
</evidence>
<dbReference type="CDD" id="cd17546">
    <property type="entry name" value="REC_hyHK_CKI1_RcsC-like"/>
    <property type="match status" value="1"/>
</dbReference>